<organism evidence="1 2">
    <name type="scientific">Variimorphobacter saccharofermentans</name>
    <dbReference type="NCBI Taxonomy" id="2755051"/>
    <lineage>
        <taxon>Bacteria</taxon>
        <taxon>Bacillati</taxon>
        <taxon>Bacillota</taxon>
        <taxon>Clostridia</taxon>
        <taxon>Lachnospirales</taxon>
        <taxon>Lachnospiraceae</taxon>
        <taxon>Variimorphobacter</taxon>
    </lineage>
</organism>
<evidence type="ECO:0000313" key="1">
    <source>
        <dbReference type="EMBL" id="MBB2183258.1"/>
    </source>
</evidence>
<keyword evidence="2" id="KW-1185">Reference proteome</keyword>
<dbReference type="AlphaFoldDB" id="A0A839K1G1"/>
<evidence type="ECO:0000313" key="2">
    <source>
        <dbReference type="Proteomes" id="UP000574276"/>
    </source>
</evidence>
<gene>
    <name evidence="1" type="ORF">H0486_10240</name>
</gene>
<comment type="caution">
    <text evidence="1">The sequence shown here is derived from an EMBL/GenBank/DDBJ whole genome shotgun (WGS) entry which is preliminary data.</text>
</comment>
<dbReference type="RefSeq" id="WP_228352932.1">
    <property type="nucleotide sequence ID" value="NZ_JACEGA010000001.1"/>
</dbReference>
<accession>A0A839K1G1</accession>
<reference evidence="1 2" key="1">
    <citation type="submission" date="2020-07" db="EMBL/GenBank/DDBJ databases">
        <title>Characterization and genome sequencing of isolate MD1, a novel member within the family Lachnospiraceae.</title>
        <authorList>
            <person name="Rettenmaier R."/>
            <person name="Di Bello L."/>
            <person name="Zinser C."/>
            <person name="Scheitz K."/>
            <person name="Liebl W."/>
            <person name="Zverlov V."/>
        </authorList>
    </citation>
    <scope>NUCLEOTIDE SEQUENCE [LARGE SCALE GENOMIC DNA]</scope>
    <source>
        <strain evidence="1 2">MD1</strain>
    </source>
</reference>
<dbReference type="Proteomes" id="UP000574276">
    <property type="component" value="Unassembled WGS sequence"/>
</dbReference>
<dbReference type="SUPFAM" id="SSF53756">
    <property type="entry name" value="UDP-Glycosyltransferase/glycogen phosphorylase"/>
    <property type="match status" value="1"/>
</dbReference>
<proteinExistence type="predicted"/>
<sequence length="76" mass="8309">MKILIVPMSAMAETSGPFSRTQKLAQAFIERGYEVALCAARDPNFHDINGTKNYFLPIPVLMGLPGFIGLHSFPVA</sequence>
<name>A0A839K1G1_9FIRM</name>
<dbReference type="EMBL" id="JACEGA010000001">
    <property type="protein sequence ID" value="MBB2183258.1"/>
    <property type="molecule type" value="Genomic_DNA"/>
</dbReference>
<protein>
    <submittedName>
        <fullName evidence="1">Uncharacterized protein</fullName>
    </submittedName>
</protein>